<evidence type="ECO:0000313" key="13">
    <source>
        <dbReference type="Proteomes" id="UP000253204"/>
    </source>
</evidence>
<dbReference type="SUPFAM" id="SSF90123">
    <property type="entry name" value="ABC transporter transmembrane region"/>
    <property type="match status" value="1"/>
</dbReference>
<keyword evidence="4 9" id="KW-0812">Transmembrane</keyword>
<dbReference type="GO" id="GO:0140359">
    <property type="term" value="F:ABC-type transporter activity"/>
    <property type="evidence" value="ECO:0007669"/>
    <property type="project" value="InterPro"/>
</dbReference>
<dbReference type="SMART" id="SM00382">
    <property type="entry name" value="AAA"/>
    <property type="match status" value="1"/>
</dbReference>
<dbReference type="InterPro" id="IPR027417">
    <property type="entry name" value="P-loop_NTPase"/>
</dbReference>
<dbReference type="GO" id="GO:0005886">
    <property type="term" value="C:plasma membrane"/>
    <property type="evidence" value="ECO:0007669"/>
    <property type="project" value="UniProtKB-SubCell"/>
</dbReference>
<dbReference type="SUPFAM" id="SSF52540">
    <property type="entry name" value="P-loop containing nucleoside triphosphate hydrolases"/>
    <property type="match status" value="1"/>
</dbReference>
<dbReference type="PANTHER" id="PTHR24221">
    <property type="entry name" value="ATP-BINDING CASSETTE SUB-FAMILY B"/>
    <property type="match status" value="1"/>
</dbReference>
<feature type="transmembrane region" description="Helical" evidence="9">
    <location>
        <begin position="181"/>
        <end position="198"/>
    </location>
</feature>
<evidence type="ECO:0000256" key="4">
    <source>
        <dbReference type="ARBA" id="ARBA00022692"/>
    </source>
</evidence>
<evidence type="ECO:0000256" key="9">
    <source>
        <dbReference type="SAM" id="Phobius"/>
    </source>
</evidence>
<dbReference type="AlphaFoldDB" id="A0A368TMU6"/>
<proteinExistence type="predicted"/>
<organism evidence="12 13">
    <name type="scientific">Vreelandella rituensis</name>
    <dbReference type="NCBI Taxonomy" id="2282306"/>
    <lineage>
        <taxon>Bacteria</taxon>
        <taxon>Pseudomonadati</taxon>
        <taxon>Pseudomonadota</taxon>
        <taxon>Gammaproteobacteria</taxon>
        <taxon>Oceanospirillales</taxon>
        <taxon>Halomonadaceae</taxon>
        <taxon>Vreelandella</taxon>
    </lineage>
</organism>
<keyword evidence="2" id="KW-0813">Transport</keyword>
<dbReference type="InterPro" id="IPR003593">
    <property type="entry name" value="AAA+_ATPase"/>
</dbReference>
<evidence type="ECO:0000256" key="6">
    <source>
        <dbReference type="ARBA" id="ARBA00022840"/>
    </source>
</evidence>
<evidence type="ECO:0000256" key="5">
    <source>
        <dbReference type="ARBA" id="ARBA00022741"/>
    </source>
</evidence>
<accession>A0A368TMU6</accession>
<keyword evidence="3" id="KW-1003">Cell membrane</keyword>
<keyword evidence="13" id="KW-1185">Reference proteome</keyword>
<dbReference type="Pfam" id="PF00005">
    <property type="entry name" value="ABC_tran"/>
    <property type="match status" value="1"/>
</dbReference>
<dbReference type="FunFam" id="3.40.50.300:FF:000299">
    <property type="entry name" value="ABC transporter ATP-binding protein/permease"/>
    <property type="match status" value="1"/>
</dbReference>
<feature type="domain" description="ABC transporter" evidence="10">
    <location>
        <begin position="367"/>
        <end position="604"/>
    </location>
</feature>
<dbReference type="RefSeq" id="WP_114488597.1">
    <property type="nucleotide sequence ID" value="NZ_CBCSHM010000101.1"/>
</dbReference>
<reference evidence="12 13" key="1">
    <citation type="submission" date="2018-07" db="EMBL/GenBank/DDBJ databases">
        <title>Halomonas rutogse sp. nov., isolated from Lake TangqianCo on Tibetan Plateau.</title>
        <authorList>
            <person name="Lu H."/>
            <person name="Xing P."/>
            <person name="Wu Q."/>
        </authorList>
    </citation>
    <scope>NUCLEOTIDE SEQUENCE [LARGE SCALE GENOMIC DNA]</scope>
    <source>
        <strain evidence="12 13">TQ8S</strain>
    </source>
</reference>
<dbReference type="PANTHER" id="PTHR24221:SF654">
    <property type="entry name" value="ATP-BINDING CASSETTE SUB-FAMILY B MEMBER 6"/>
    <property type="match status" value="1"/>
</dbReference>
<evidence type="ECO:0000313" key="12">
    <source>
        <dbReference type="EMBL" id="RCV85878.1"/>
    </source>
</evidence>
<evidence type="ECO:0000256" key="8">
    <source>
        <dbReference type="ARBA" id="ARBA00023136"/>
    </source>
</evidence>
<evidence type="ECO:0000256" key="3">
    <source>
        <dbReference type="ARBA" id="ARBA00022475"/>
    </source>
</evidence>
<evidence type="ECO:0000259" key="11">
    <source>
        <dbReference type="PROSITE" id="PS50929"/>
    </source>
</evidence>
<dbReference type="GO" id="GO:0034040">
    <property type="term" value="F:ATPase-coupled lipid transmembrane transporter activity"/>
    <property type="evidence" value="ECO:0007669"/>
    <property type="project" value="TreeGrafter"/>
</dbReference>
<dbReference type="GO" id="GO:0005524">
    <property type="term" value="F:ATP binding"/>
    <property type="evidence" value="ECO:0007669"/>
    <property type="project" value="UniProtKB-KW"/>
</dbReference>
<dbReference type="PROSITE" id="PS00211">
    <property type="entry name" value="ABC_TRANSPORTER_1"/>
    <property type="match status" value="1"/>
</dbReference>
<dbReference type="PROSITE" id="PS50929">
    <property type="entry name" value="ABC_TM1F"/>
    <property type="match status" value="1"/>
</dbReference>
<keyword evidence="5" id="KW-0547">Nucleotide-binding</keyword>
<dbReference type="OrthoDB" id="9806127at2"/>
<feature type="transmembrane region" description="Helical" evidence="9">
    <location>
        <begin position="21"/>
        <end position="46"/>
    </location>
</feature>
<comment type="caution">
    <text evidence="12">The sequence shown here is derived from an EMBL/GenBank/DDBJ whole genome shotgun (WGS) entry which is preliminary data.</text>
</comment>
<dbReference type="InterPro" id="IPR003439">
    <property type="entry name" value="ABC_transporter-like_ATP-bd"/>
</dbReference>
<dbReference type="Pfam" id="PF00664">
    <property type="entry name" value="ABC_membrane"/>
    <property type="match status" value="1"/>
</dbReference>
<evidence type="ECO:0000259" key="10">
    <source>
        <dbReference type="PROSITE" id="PS50893"/>
    </source>
</evidence>
<dbReference type="InterPro" id="IPR011527">
    <property type="entry name" value="ABC1_TM_dom"/>
</dbReference>
<keyword evidence="7 9" id="KW-1133">Transmembrane helix</keyword>
<name>A0A368TMU6_9GAMM</name>
<evidence type="ECO:0000256" key="1">
    <source>
        <dbReference type="ARBA" id="ARBA00004651"/>
    </source>
</evidence>
<gene>
    <name evidence="12" type="ORF">DU506_19865</name>
</gene>
<dbReference type="EMBL" id="QPIJ01000088">
    <property type="protein sequence ID" value="RCV85878.1"/>
    <property type="molecule type" value="Genomic_DNA"/>
</dbReference>
<feature type="transmembrane region" description="Helical" evidence="9">
    <location>
        <begin position="266"/>
        <end position="284"/>
    </location>
</feature>
<dbReference type="Gene3D" id="1.20.1560.10">
    <property type="entry name" value="ABC transporter type 1, transmembrane domain"/>
    <property type="match status" value="1"/>
</dbReference>
<dbReference type="PROSITE" id="PS50893">
    <property type="entry name" value="ABC_TRANSPORTER_2"/>
    <property type="match status" value="1"/>
</dbReference>
<dbReference type="Gene3D" id="3.40.50.300">
    <property type="entry name" value="P-loop containing nucleotide triphosphate hydrolases"/>
    <property type="match status" value="1"/>
</dbReference>
<dbReference type="InterPro" id="IPR039421">
    <property type="entry name" value="Type_1_exporter"/>
</dbReference>
<keyword evidence="6 12" id="KW-0067">ATP-binding</keyword>
<sequence>MLKQLREFYSLLTQQQRRRLLKLQALIIGMALAQIAGVIAIGPFMAVVGDMSKLQGDGWLAWAYTFSGMQSPKSFLSLLGAMVLGVLLLAAVFSMYTTWRLALYSSQVGAEISSRLYHYYLHQPWLFHSSQNTSGLVNKVSAEVQRVTTKIINPAMELNAKTVMVTLMTLAIFLYNPVVAIFGVVIFIVTYLLLYQTVRRFLTVHGKRVSEAQSKRFKLMSEGFGGIKDLLLLHRQAGFTSRFEKASNRIARGQGVTQGLSEAPRYAIELMAFGSVILLVLYLLNLYEGNLGAILPALSIYALAGFKMLPGFQKIYTSISKIRGNLAAYDAIREDLIASRDESKNTHAAIEAQPDARITPWVPQREIKMQDVVFDYPGTRALALDGLTLTIPVNQMVGLVGASGSGKSTAVDLLLGLIEPQQGQILIDDVPLTQENLRNWQAGVGFVPQQIFLSDASILENVAFAIDRKDIDVERAKEALHMAQLDDLLERFPEGLETRIGERGVQISGGQRQRLGIARALYQQARVLVFDEATSALDGITERRVMEDIQRFSGQMTVVLIAHRLATVKECDIIYMLEDGRVSDAGTYDDLASRNHTFQMMANL</sequence>
<evidence type="ECO:0000256" key="7">
    <source>
        <dbReference type="ARBA" id="ARBA00022989"/>
    </source>
</evidence>
<evidence type="ECO:0000256" key="2">
    <source>
        <dbReference type="ARBA" id="ARBA00022448"/>
    </source>
</evidence>
<dbReference type="Proteomes" id="UP000253204">
    <property type="component" value="Unassembled WGS sequence"/>
</dbReference>
<protein>
    <submittedName>
        <fullName evidence="12">ABC transporter ATP-binding protein</fullName>
    </submittedName>
</protein>
<dbReference type="InterPro" id="IPR036640">
    <property type="entry name" value="ABC1_TM_sf"/>
</dbReference>
<dbReference type="InterPro" id="IPR017871">
    <property type="entry name" value="ABC_transporter-like_CS"/>
</dbReference>
<feature type="transmembrane region" description="Helical" evidence="9">
    <location>
        <begin position="75"/>
        <end position="96"/>
    </location>
</feature>
<feature type="domain" description="ABC transmembrane type-1" evidence="11">
    <location>
        <begin position="40"/>
        <end position="282"/>
    </location>
</feature>
<dbReference type="GO" id="GO:0016887">
    <property type="term" value="F:ATP hydrolysis activity"/>
    <property type="evidence" value="ECO:0007669"/>
    <property type="project" value="InterPro"/>
</dbReference>
<comment type="subcellular location">
    <subcellularLocation>
        <location evidence="1">Cell membrane</location>
        <topology evidence="1">Multi-pass membrane protein</topology>
    </subcellularLocation>
</comment>
<keyword evidence="8 9" id="KW-0472">Membrane</keyword>
<feature type="transmembrane region" description="Helical" evidence="9">
    <location>
        <begin position="290"/>
        <end position="309"/>
    </location>
</feature>